<reference evidence="10 11" key="1">
    <citation type="journal article" date="2016" name="Mol. Biol. Evol.">
        <title>Comparative Genomics of Early-Diverging Mushroom-Forming Fungi Provides Insights into the Origins of Lignocellulose Decay Capabilities.</title>
        <authorList>
            <person name="Nagy L.G."/>
            <person name="Riley R."/>
            <person name="Tritt A."/>
            <person name="Adam C."/>
            <person name="Daum C."/>
            <person name="Floudas D."/>
            <person name="Sun H."/>
            <person name="Yadav J.S."/>
            <person name="Pangilinan J."/>
            <person name="Larsson K.H."/>
            <person name="Matsuura K."/>
            <person name="Barry K."/>
            <person name="Labutti K."/>
            <person name="Kuo R."/>
            <person name="Ohm R.A."/>
            <person name="Bhattacharya S.S."/>
            <person name="Shirouzu T."/>
            <person name="Yoshinaga Y."/>
            <person name="Martin F.M."/>
            <person name="Grigoriev I.V."/>
            <person name="Hibbett D.S."/>
        </authorList>
    </citation>
    <scope>NUCLEOTIDE SEQUENCE [LARGE SCALE GENOMIC DNA]</scope>
    <source>
        <strain evidence="10 11">L-15889</strain>
    </source>
</reference>
<evidence type="ECO:0000256" key="5">
    <source>
        <dbReference type="ARBA" id="ARBA00022603"/>
    </source>
</evidence>
<dbReference type="SUPFAM" id="SSF53335">
    <property type="entry name" value="S-adenosyl-L-methionine-dependent methyltransferases"/>
    <property type="match status" value="1"/>
</dbReference>
<dbReference type="STRING" id="1314783.A0A165PMR6"/>
<comment type="subcellular location">
    <subcellularLocation>
        <location evidence="2">Cytoplasm</location>
    </subcellularLocation>
    <subcellularLocation>
        <location evidence="1">Nucleus</location>
    </subcellularLocation>
</comment>
<dbReference type="InterPro" id="IPR019410">
    <property type="entry name" value="Methyltransf_16"/>
</dbReference>
<comment type="similarity">
    <text evidence="9">Belongs to the methyltransferase superfamily. METTL18 family.</text>
</comment>
<dbReference type="PANTHER" id="PTHR14614">
    <property type="entry name" value="HEPATOCELLULAR CARCINOMA-ASSOCIATED ANTIGEN"/>
    <property type="match status" value="1"/>
</dbReference>
<evidence type="ECO:0000256" key="1">
    <source>
        <dbReference type="ARBA" id="ARBA00004123"/>
    </source>
</evidence>
<protein>
    <recommendedName>
        <fullName evidence="3">protein-histidine N-methyltransferase</fullName>
        <ecNumber evidence="3">2.1.1.85</ecNumber>
    </recommendedName>
</protein>
<dbReference type="GO" id="GO:0005737">
    <property type="term" value="C:cytoplasm"/>
    <property type="evidence" value="ECO:0007669"/>
    <property type="project" value="UniProtKB-SubCell"/>
</dbReference>
<evidence type="ECO:0000256" key="3">
    <source>
        <dbReference type="ARBA" id="ARBA00012533"/>
    </source>
</evidence>
<proteinExistence type="inferred from homology"/>
<keyword evidence="8" id="KW-0539">Nucleus</keyword>
<dbReference type="GO" id="GO:0032259">
    <property type="term" value="P:methylation"/>
    <property type="evidence" value="ECO:0007669"/>
    <property type="project" value="UniProtKB-KW"/>
</dbReference>
<dbReference type="GO" id="GO:0018064">
    <property type="term" value="F:protein-L-histidine N-tele-methyltransferase activity"/>
    <property type="evidence" value="ECO:0007669"/>
    <property type="project" value="UniProtKB-EC"/>
</dbReference>
<evidence type="ECO:0000256" key="2">
    <source>
        <dbReference type="ARBA" id="ARBA00004496"/>
    </source>
</evidence>
<keyword evidence="4" id="KW-0963">Cytoplasm</keyword>
<dbReference type="AlphaFoldDB" id="A0A165PMR6"/>
<keyword evidence="5" id="KW-0489">Methyltransferase</keyword>
<evidence type="ECO:0000256" key="4">
    <source>
        <dbReference type="ARBA" id="ARBA00022490"/>
    </source>
</evidence>
<dbReference type="Proteomes" id="UP000076727">
    <property type="component" value="Unassembled WGS sequence"/>
</dbReference>
<keyword evidence="7" id="KW-0949">S-adenosyl-L-methionine</keyword>
<evidence type="ECO:0000256" key="6">
    <source>
        <dbReference type="ARBA" id="ARBA00022679"/>
    </source>
</evidence>
<sequence length="323" mass="35157">MSSDSDSTAHVGAADSTDNALGFLDAPSDLVPGVYEGGLKTWECSIDLAECLHTRLGDDPGSRLKGKSILELGCGTSVPSLYVLHQVLSVPPPASSTEEIVIVLQDYNELVLRLVTLPNVILAWYMSPASSSFRDSVQPSPVDIDVEEEPLPQADPTQPGTLPFSPQLIAAFLASLQERHITIRFFSGSWEAFDVRRAGGPFDVVLTSETIYRPESLPALARVMREACVQSRTGGLEEQTSRMKIEDGPKEGEDVRYECLVAAKRVYFGVGGGVAEFVKAVEESRAGEDPSSPRLPVRSAKPNVETVLERTEGVKRIVMRIRW</sequence>
<evidence type="ECO:0000313" key="11">
    <source>
        <dbReference type="Proteomes" id="UP000076727"/>
    </source>
</evidence>
<keyword evidence="6" id="KW-0808">Transferase</keyword>
<name>A0A165PMR6_9APHY</name>
<accession>A0A165PMR6</accession>
<evidence type="ECO:0000313" key="10">
    <source>
        <dbReference type="EMBL" id="KZT68401.1"/>
    </source>
</evidence>
<dbReference type="OrthoDB" id="1723750at2759"/>
<dbReference type="GO" id="GO:0005634">
    <property type="term" value="C:nucleus"/>
    <property type="evidence" value="ECO:0007669"/>
    <property type="project" value="UniProtKB-SubCell"/>
</dbReference>
<keyword evidence="11" id="KW-1185">Reference proteome</keyword>
<organism evidence="10 11">
    <name type="scientific">Daedalea quercina L-15889</name>
    <dbReference type="NCBI Taxonomy" id="1314783"/>
    <lineage>
        <taxon>Eukaryota</taxon>
        <taxon>Fungi</taxon>
        <taxon>Dikarya</taxon>
        <taxon>Basidiomycota</taxon>
        <taxon>Agaricomycotina</taxon>
        <taxon>Agaricomycetes</taxon>
        <taxon>Polyporales</taxon>
        <taxon>Fomitopsis</taxon>
    </lineage>
</organism>
<dbReference type="EMBL" id="KV429067">
    <property type="protein sequence ID" value="KZT68401.1"/>
    <property type="molecule type" value="Genomic_DNA"/>
</dbReference>
<evidence type="ECO:0000256" key="7">
    <source>
        <dbReference type="ARBA" id="ARBA00022691"/>
    </source>
</evidence>
<dbReference type="InterPro" id="IPR029063">
    <property type="entry name" value="SAM-dependent_MTases_sf"/>
</dbReference>
<evidence type="ECO:0000256" key="8">
    <source>
        <dbReference type="ARBA" id="ARBA00023242"/>
    </source>
</evidence>
<gene>
    <name evidence="10" type="ORF">DAEQUDRAFT_812190</name>
</gene>
<dbReference type="EC" id="2.1.1.85" evidence="3"/>
<evidence type="ECO:0000256" key="9">
    <source>
        <dbReference type="ARBA" id="ARBA00038126"/>
    </source>
</evidence>
<dbReference type="PANTHER" id="PTHR14614:SF39">
    <property type="entry name" value="HISTIDINE PROTEIN METHYLTRANSFERASE 1 HOMOLOG"/>
    <property type="match status" value="1"/>
</dbReference>
<dbReference type="Gene3D" id="3.40.50.150">
    <property type="entry name" value="Vaccinia Virus protein VP39"/>
    <property type="match status" value="1"/>
</dbReference>